<accession>A0A239BGE9</accession>
<protein>
    <submittedName>
        <fullName evidence="1">Uncharacterized protein</fullName>
    </submittedName>
</protein>
<reference evidence="1 2" key="1">
    <citation type="submission" date="2017-06" db="EMBL/GenBank/DDBJ databases">
        <authorList>
            <person name="Kim H.J."/>
            <person name="Triplett B.A."/>
        </authorList>
    </citation>
    <scope>NUCLEOTIDE SEQUENCE [LARGE SCALE GENOMIC DNA]</scope>
    <source>
        <strain evidence="1 2">SCA</strain>
    </source>
</reference>
<organism evidence="1 2">
    <name type="scientific">Anaerovirgula multivorans</name>
    <dbReference type="NCBI Taxonomy" id="312168"/>
    <lineage>
        <taxon>Bacteria</taxon>
        <taxon>Bacillati</taxon>
        <taxon>Bacillota</taxon>
        <taxon>Clostridia</taxon>
        <taxon>Peptostreptococcales</taxon>
        <taxon>Natronincolaceae</taxon>
        <taxon>Anaerovirgula</taxon>
    </lineage>
</organism>
<name>A0A239BGE9_9FIRM</name>
<dbReference type="EMBL" id="FZOJ01000003">
    <property type="protein sequence ID" value="SNS06438.1"/>
    <property type="molecule type" value="Genomic_DNA"/>
</dbReference>
<dbReference type="AlphaFoldDB" id="A0A239BGE9"/>
<evidence type="ECO:0000313" key="2">
    <source>
        <dbReference type="Proteomes" id="UP000198304"/>
    </source>
</evidence>
<dbReference type="OrthoDB" id="2111883at2"/>
<evidence type="ECO:0000313" key="1">
    <source>
        <dbReference type="EMBL" id="SNS06438.1"/>
    </source>
</evidence>
<sequence length="95" mass="10987">MRCVIPLIYNDPFMQKPEPGWYDNQVVYYLDLGPVILDLAKNKVADIYQFIYGFDKKETPIRVMGQWNVIDVVPTIRTCGFEVMPSETIVNCPVL</sequence>
<dbReference type="Proteomes" id="UP000198304">
    <property type="component" value="Unassembled WGS sequence"/>
</dbReference>
<gene>
    <name evidence="1" type="ORF">SAMN05446037_1003222</name>
</gene>
<keyword evidence="2" id="KW-1185">Reference proteome</keyword>
<dbReference type="RefSeq" id="WP_089281699.1">
    <property type="nucleotide sequence ID" value="NZ_FZOJ01000003.1"/>
</dbReference>
<proteinExistence type="predicted"/>